<sequence>MEERAKSRIRTTVVNIRPVEARRPDDPARPVSRPVSEPRPLDVGLKERGLHRFAAHAAAADALDHVVLRLVDDALGLHELSPLLHRSHPVRLAVLPVVAVTVVVVALDERQRPEVLQTTAGRFERLSSSRRGRIDGLKQREQTEWSANSLPRQASTAGPSCRG</sequence>
<evidence type="ECO:0000313" key="3">
    <source>
        <dbReference type="Proteomes" id="UP000784294"/>
    </source>
</evidence>
<protein>
    <submittedName>
        <fullName evidence="2">Uncharacterized protein</fullName>
    </submittedName>
</protein>
<gene>
    <name evidence="2" type="ORF">PXEA_LOCUS28286</name>
</gene>
<organism evidence="2 3">
    <name type="scientific">Protopolystoma xenopodis</name>
    <dbReference type="NCBI Taxonomy" id="117903"/>
    <lineage>
        <taxon>Eukaryota</taxon>
        <taxon>Metazoa</taxon>
        <taxon>Spiralia</taxon>
        <taxon>Lophotrochozoa</taxon>
        <taxon>Platyhelminthes</taxon>
        <taxon>Monogenea</taxon>
        <taxon>Polyopisthocotylea</taxon>
        <taxon>Polystomatidea</taxon>
        <taxon>Polystomatidae</taxon>
        <taxon>Protopolystoma</taxon>
    </lineage>
</organism>
<evidence type="ECO:0000256" key="1">
    <source>
        <dbReference type="SAM" id="MobiDB-lite"/>
    </source>
</evidence>
<evidence type="ECO:0000313" key="2">
    <source>
        <dbReference type="EMBL" id="VEL34846.1"/>
    </source>
</evidence>
<feature type="compositionally biased region" description="Polar residues" evidence="1">
    <location>
        <begin position="144"/>
        <end position="163"/>
    </location>
</feature>
<dbReference type="Proteomes" id="UP000784294">
    <property type="component" value="Unassembled WGS sequence"/>
</dbReference>
<name>A0A3S5CT79_9PLAT</name>
<reference evidence="2" key="1">
    <citation type="submission" date="2018-11" db="EMBL/GenBank/DDBJ databases">
        <authorList>
            <consortium name="Pathogen Informatics"/>
        </authorList>
    </citation>
    <scope>NUCLEOTIDE SEQUENCE</scope>
</reference>
<feature type="region of interest" description="Disordered" evidence="1">
    <location>
        <begin position="131"/>
        <end position="163"/>
    </location>
</feature>
<proteinExistence type="predicted"/>
<accession>A0A3S5CT79</accession>
<comment type="caution">
    <text evidence="2">The sequence shown here is derived from an EMBL/GenBank/DDBJ whole genome shotgun (WGS) entry which is preliminary data.</text>
</comment>
<feature type="compositionally biased region" description="Basic and acidic residues" evidence="1">
    <location>
        <begin position="19"/>
        <end position="28"/>
    </location>
</feature>
<keyword evidence="3" id="KW-1185">Reference proteome</keyword>
<feature type="compositionally biased region" description="Basic and acidic residues" evidence="1">
    <location>
        <begin position="131"/>
        <end position="143"/>
    </location>
</feature>
<feature type="region of interest" description="Disordered" evidence="1">
    <location>
        <begin position="17"/>
        <end position="40"/>
    </location>
</feature>
<dbReference type="EMBL" id="CAAALY010248526">
    <property type="protein sequence ID" value="VEL34846.1"/>
    <property type="molecule type" value="Genomic_DNA"/>
</dbReference>
<dbReference type="AlphaFoldDB" id="A0A3S5CT79"/>